<evidence type="ECO:0000313" key="2">
    <source>
        <dbReference type="Proteomes" id="UP000348942"/>
    </source>
</evidence>
<sequence>MLQWTAAGDGARLSVLIHHTDAKREWAYDKNSPICQLDEALEEAQKGDWLVVDIKHDWNQIFHRVK</sequence>
<keyword evidence="2" id="KW-1185">Reference proteome</keyword>
<proteinExistence type="predicted"/>
<protein>
    <submittedName>
        <fullName evidence="1">Uncharacterized protein</fullName>
    </submittedName>
</protein>
<evidence type="ECO:0000313" key="1">
    <source>
        <dbReference type="EMBL" id="QGA66569.1"/>
    </source>
</evidence>
<organism evidence="1 2">
    <name type="scientific">Vibrio algicola</name>
    <dbReference type="NCBI Taxonomy" id="2662262"/>
    <lineage>
        <taxon>Bacteria</taxon>
        <taxon>Pseudomonadati</taxon>
        <taxon>Pseudomonadota</taxon>
        <taxon>Gammaproteobacteria</taxon>
        <taxon>Vibrionales</taxon>
        <taxon>Vibrionaceae</taxon>
        <taxon>Vibrio</taxon>
    </lineage>
</organism>
<dbReference type="RefSeq" id="WP_153448702.1">
    <property type="nucleotide sequence ID" value="NZ_CP045700.1"/>
</dbReference>
<dbReference type="Proteomes" id="UP000348942">
    <property type="component" value="Chromosome 2"/>
</dbReference>
<dbReference type="EMBL" id="CP045700">
    <property type="protein sequence ID" value="QGA66569.1"/>
    <property type="molecule type" value="Genomic_DNA"/>
</dbReference>
<reference evidence="1 2" key="1">
    <citation type="submission" date="2019-10" db="EMBL/GenBank/DDBJ databases">
        <title>Vibrio sp. nov., isolated from Coralline algae surface.</title>
        <authorList>
            <person name="Geng Y."/>
            <person name="Zhang X."/>
        </authorList>
    </citation>
    <scope>NUCLEOTIDE SEQUENCE [LARGE SCALE GENOMIC DNA]</scope>
    <source>
        <strain evidence="1 2">SM1977</strain>
    </source>
</reference>
<name>A0A5Q0TM66_9VIBR</name>
<accession>A0A5Q0TM66</accession>
<dbReference type="AlphaFoldDB" id="A0A5Q0TM66"/>
<gene>
    <name evidence="1" type="ORF">GFB47_14215</name>
</gene>